<dbReference type="EMBL" id="JBEXZR010000029">
    <property type="protein sequence ID" value="MEU0710907.1"/>
    <property type="molecule type" value="Genomic_DNA"/>
</dbReference>
<organism evidence="1 2">
    <name type="scientific">Streptomyces lavendulocolor</name>
    <dbReference type="NCBI Taxonomy" id="67316"/>
    <lineage>
        <taxon>Bacteria</taxon>
        <taxon>Bacillati</taxon>
        <taxon>Actinomycetota</taxon>
        <taxon>Actinomycetes</taxon>
        <taxon>Kitasatosporales</taxon>
        <taxon>Streptomycetaceae</taxon>
        <taxon>Streptomyces</taxon>
    </lineage>
</organism>
<sequence length="145" mass="16007">MSARDELRDCFLSDSRDRFEAAADAYRAEVLREAADVAETLRQFDPAFGARKSAQISENVGVLRVADELRRLAEAAVSGSTAGDEQAETSPWQQAVDGLNALVDAGIPLHIEPDGHIANPCGDEHIEWNRETNRWQLVMDEEGTR</sequence>
<dbReference type="RefSeq" id="WP_359655347.1">
    <property type="nucleotide sequence ID" value="NZ_JBEXZP010000082.1"/>
</dbReference>
<evidence type="ECO:0000313" key="2">
    <source>
        <dbReference type="Proteomes" id="UP001550378"/>
    </source>
</evidence>
<accession>A0ABV2WC55</accession>
<proteinExistence type="predicted"/>
<protein>
    <submittedName>
        <fullName evidence="1">Uncharacterized protein</fullName>
    </submittedName>
</protein>
<comment type="caution">
    <text evidence="1">The sequence shown here is derived from an EMBL/GenBank/DDBJ whole genome shotgun (WGS) entry which is preliminary data.</text>
</comment>
<dbReference type="Proteomes" id="UP001550378">
    <property type="component" value="Unassembled WGS sequence"/>
</dbReference>
<name>A0ABV2WC55_9ACTN</name>
<gene>
    <name evidence="1" type="ORF">ABZ508_26450</name>
</gene>
<reference evidence="1 2" key="1">
    <citation type="submission" date="2024-06" db="EMBL/GenBank/DDBJ databases">
        <title>The Natural Products Discovery Center: Release of the First 8490 Sequenced Strains for Exploring Actinobacteria Biosynthetic Diversity.</title>
        <authorList>
            <person name="Kalkreuter E."/>
            <person name="Kautsar S.A."/>
            <person name="Yang D."/>
            <person name="Bader C.D."/>
            <person name="Teijaro C.N."/>
            <person name="Fluegel L."/>
            <person name="Davis C.M."/>
            <person name="Simpson J.R."/>
            <person name="Lauterbach L."/>
            <person name="Steele A.D."/>
            <person name="Gui C."/>
            <person name="Meng S."/>
            <person name="Li G."/>
            <person name="Viehrig K."/>
            <person name="Ye F."/>
            <person name="Su P."/>
            <person name="Kiefer A.F."/>
            <person name="Nichols A."/>
            <person name="Cepeda A.J."/>
            <person name="Yan W."/>
            <person name="Fan B."/>
            <person name="Jiang Y."/>
            <person name="Adhikari A."/>
            <person name="Zheng C.-J."/>
            <person name="Schuster L."/>
            <person name="Cowan T.M."/>
            <person name="Smanski M.J."/>
            <person name="Chevrette M.G."/>
            <person name="De Carvalho L.P.S."/>
            <person name="Shen B."/>
        </authorList>
    </citation>
    <scope>NUCLEOTIDE SEQUENCE [LARGE SCALE GENOMIC DNA]</scope>
    <source>
        <strain evidence="1 2">NPDC006337</strain>
    </source>
</reference>
<evidence type="ECO:0000313" key="1">
    <source>
        <dbReference type="EMBL" id="MEU0710907.1"/>
    </source>
</evidence>
<keyword evidence="2" id="KW-1185">Reference proteome</keyword>